<name>A0A542YVQ8_9MICO</name>
<dbReference type="OrthoDB" id="164831at2"/>
<keyword evidence="2" id="KW-0472">Membrane</keyword>
<keyword evidence="4" id="KW-1185">Reference proteome</keyword>
<feature type="transmembrane region" description="Helical" evidence="2">
    <location>
        <begin position="35"/>
        <end position="55"/>
    </location>
</feature>
<organism evidence="3 4">
    <name type="scientific">Ornithinicoccus hortensis</name>
    <dbReference type="NCBI Taxonomy" id="82346"/>
    <lineage>
        <taxon>Bacteria</taxon>
        <taxon>Bacillati</taxon>
        <taxon>Actinomycetota</taxon>
        <taxon>Actinomycetes</taxon>
        <taxon>Micrococcales</taxon>
        <taxon>Intrasporangiaceae</taxon>
        <taxon>Ornithinicoccus</taxon>
    </lineage>
</organism>
<accession>A0A542YVQ8</accession>
<protein>
    <submittedName>
        <fullName evidence="3">Uncharacterized protein DUF3105</fullName>
    </submittedName>
</protein>
<evidence type="ECO:0000256" key="1">
    <source>
        <dbReference type="SAM" id="MobiDB-lite"/>
    </source>
</evidence>
<dbReference type="AlphaFoldDB" id="A0A542YVQ8"/>
<evidence type="ECO:0000313" key="3">
    <source>
        <dbReference type="EMBL" id="TQL52163.1"/>
    </source>
</evidence>
<proteinExistence type="predicted"/>
<dbReference type="Proteomes" id="UP000319516">
    <property type="component" value="Unassembled WGS sequence"/>
</dbReference>
<comment type="caution">
    <text evidence="3">The sequence shown here is derived from an EMBL/GenBank/DDBJ whole genome shotgun (WGS) entry which is preliminary data.</text>
</comment>
<feature type="region of interest" description="Disordered" evidence="1">
    <location>
        <begin position="193"/>
        <end position="217"/>
    </location>
</feature>
<keyword evidence="2" id="KW-1133">Transmembrane helix</keyword>
<evidence type="ECO:0000256" key="2">
    <source>
        <dbReference type="SAM" id="Phobius"/>
    </source>
</evidence>
<dbReference type="RefSeq" id="WP_141786073.1">
    <property type="nucleotide sequence ID" value="NZ_BAAAIK010000001.1"/>
</dbReference>
<dbReference type="EMBL" id="VFOP01000001">
    <property type="protein sequence ID" value="TQL52163.1"/>
    <property type="molecule type" value="Genomic_DNA"/>
</dbReference>
<gene>
    <name evidence="3" type="ORF">FB467_3341</name>
</gene>
<keyword evidence="2" id="KW-0812">Transmembrane</keyword>
<dbReference type="Pfam" id="PF11303">
    <property type="entry name" value="DUF3105"/>
    <property type="match status" value="1"/>
</dbReference>
<reference evidence="3 4" key="1">
    <citation type="submission" date="2019-06" db="EMBL/GenBank/DDBJ databases">
        <title>Sequencing the genomes of 1000 actinobacteria strains.</title>
        <authorList>
            <person name="Klenk H.-P."/>
        </authorList>
    </citation>
    <scope>NUCLEOTIDE SEQUENCE [LARGE SCALE GENOMIC DNA]</scope>
    <source>
        <strain evidence="3 4">DSM 12335</strain>
    </source>
</reference>
<dbReference type="InterPro" id="IPR021454">
    <property type="entry name" value="DUF3105"/>
</dbReference>
<sequence length="217" mass="23756">MTRQSKKAATNSRAERVAQLQKEAKANERRRASGLWIGLGLVLVLIGGAVAWAIFHQINNRPDLGATVVYDDPVDPNDNISRDHVPGAVEYDQTPPVGGDHNATWLNCGIYDSPVPNEHAVHSLEHGAIWITYQPDLPQDQVDQLEEIADEDYILLSPYEGIDSPIYVTAWGLQLAVDSADDNRIPAFITEWKQGPQTPEPGAACSMGTDLDLVPRG</sequence>
<evidence type="ECO:0000313" key="4">
    <source>
        <dbReference type="Proteomes" id="UP000319516"/>
    </source>
</evidence>